<dbReference type="RefSeq" id="WP_211359262.1">
    <property type="nucleotide sequence ID" value="NZ_VSKK01000001.1"/>
</dbReference>
<reference evidence="1 2" key="1">
    <citation type="submission" date="2019-08" db="EMBL/GenBank/DDBJ databases">
        <title>Genomes of Antarctic Bizionia species.</title>
        <authorList>
            <person name="Bowman J.P."/>
        </authorList>
    </citation>
    <scope>NUCLEOTIDE SEQUENCE [LARGE SCALE GENOMIC DNA]</scope>
    <source>
        <strain evidence="1 2">ADA-4</strain>
    </source>
</reference>
<protein>
    <submittedName>
        <fullName evidence="1">Uncharacterized protein</fullName>
    </submittedName>
</protein>
<keyword evidence="2" id="KW-1185">Reference proteome</keyword>
<sequence length="75" mass="8824">MNLKNGYDHLKFVNPNTGQFCNPVWFSILTKDHHSVKSIETAMLRRFSKSQYIGATRNVQFYDNQNKTLINEYPI</sequence>
<organism evidence="1 2">
    <name type="scientific">Bizionia myxarmorum</name>
    <dbReference type="NCBI Taxonomy" id="291186"/>
    <lineage>
        <taxon>Bacteria</taxon>
        <taxon>Pseudomonadati</taxon>
        <taxon>Bacteroidota</taxon>
        <taxon>Flavobacteriia</taxon>
        <taxon>Flavobacteriales</taxon>
        <taxon>Flavobacteriaceae</taxon>
        <taxon>Bizionia</taxon>
    </lineage>
</organism>
<name>A0A5D0RB59_9FLAO</name>
<accession>A0A5D0RB59</accession>
<dbReference type="Proteomes" id="UP000323720">
    <property type="component" value="Unassembled WGS sequence"/>
</dbReference>
<evidence type="ECO:0000313" key="1">
    <source>
        <dbReference type="EMBL" id="TYB78319.1"/>
    </source>
</evidence>
<dbReference type="AlphaFoldDB" id="A0A5D0RB59"/>
<comment type="caution">
    <text evidence="1">The sequence shown here is derived from an EMBL/GenBank/DDBJ whole genome shotgun (WGS) entry which is preliminary data.</text>
</comment>
<gene>
    <name evidence="1" type="ORF">ES674_00635</name>
</gene>
<evidence type="ECO:0000313" key="2">
    <source>
        <dbReference type="Proteomes" id="UP000323720"/>
    </source>
</evidence>
<proteinExistence type="predicted"/>
<dbReference type="EMBL" id="VSKK01000001">
    <property type="protein sequence ID" value="TYB78319.1"/>
    <property type="molecule type" value="Genomic_DNA"/>
</dbReference>